<accession>A0A6P9ET14</accession>
<feature type="compositionally biased region" description="Low complexity" evidence="1">
    <location>
        <begin position="99"/>
        <end position="108"/>
    </location>
</feature>
<organism evidence="3 4">
    <name type="scientific">Juglans regia</name>
    <name type="common">English walnut</name>
    <dbReference type="NCBI Taxonomy" id="51240"/>
    <lineage>
        <taxon>Eukaryota</taxon>
        <taxon>Viridiplantae</taxon>
        <taxon>Streptophyta</taxon>
        <taxon>Embryophyta</taxon>
        <taxon>Tracheophyta</taxon>
        <taxon>Spermatophyta</taxon>
        <taxon>Magnoliopsida</taxon>
        <taxon>eudicotyledons</taxon>
        <taxon>Gunneridae</taxon>
        <taxon>Pentapetalae</taxon>
        <taxon>rosids</taxon>
        <taxon>fabids</taxon>
        <taxon>Fagales</taxon>
        <taxon>Juglandaceae</taxon>
        <taxon>Juglans</taxon>
    </lineage>
</organism>
<reference evidence="4" key="1">
    <citation type="submission" date="2025-08" db="UniProtKB">
        <authorList>
            <consortium name="RefSeq"/>
        </authorList>
    </citation>
    <scope>IDENTIFICATION</scope>
    <source>
        <tissue evidence="4">Leaves</tissue>
    </source>
</reference>
<dbReference type="GO" id="GO:0051015">
    <property type="term" value="F:actin filament binding"/>
    <property type="evidence" value="ECO:0007669"/>
    <property type="project" value="InterPro"/>
</dbReference>
<proteinExistence type="predicted"/>
<evidence type="ECO:0000313" key="4">
    <source>
        <dbReference type="RefSeq" id="XP_035550361.1"/>
    </source>
</evidence>
<dbReference type="PROSITE" id="PS51089">
    <property type="entry name" value="HP"/>
    <property type="match status" value="1"/>
</dbReference>
<feature type="region of interest" description="Disordered" evidence="1">
    <location>
        <begin position="62"/>
        <end position="109"/>
    </location>
</feature>
<evidence type="ECO:0000313" key="3">
    <source>
        <dbReference type="Proteomes" id="UP000235220"/>
    </source>
</evidence>
<dbReference type="Gene3D" id="1.10.950.10">
    <property type="entry name" value="Villin headpiece domain"/>
    <property type="match status" value="1"/>
</dbReference>
<dbReference type="SMART" id="SM00153">
    <property type="entry name" value="VHP"/>
    <property type="match status" value="1"/>
</dbReference>
<feature type="domain" description="HP" evidence="2">
    <location>
        <begin position="153"/>
        <end position="218"/>
    </location>
</feature>
<name>A0A6P9ET14_JUGRE</name>
<gene>
    <name evidence="4" type="primary">LOC118349548</name>
</gene>
<dbReference type="PANTHER" id="PTHR11977:SF25">
    <property type="entry name" value="VILLIN-1"/>
    <property type="match status" value="1"/>
</dbReference>
<dbReference type="Pfam" id="PF02209">
    <property type="entry name" value="VHP"/>
    <property type="match status" value="1"/>
</dbReference>
<dbReference type="KEGG" id="jre:118349548"/>
<dbReference type="GO" id="GO:0007015">
    <property type="term" value="P:actin filament organization"/>
    <property type="evidence" value="ECO:0007669"/>
    <property type="project" value="UniProtKB-ARBA"/>
</dbReference>
<dbReference type="Proteomes" id="UP000235220">
    <property type="component" value="Chromosome 10"/>
</dbReference>
<dbReference type="GeneID" id="118349548"/>
<dbReference type="InterPro" id="IPR003128">
    <property type="entry name" value="Villin_headpiece"/>
</dbReference>
<dbReference type="RefSeq" id="XP_035550361.1">
    <property type="nucleotide sequence ID" value="XM_035694468.1"/>
</dbReference>
<dbReference type="InParanoid" id="A0A6P9ET14"/>
<dbReference type="PANTHER" id="PTHR11977">
    <property type="entry name" value="VILLIN"/>
    <property type="match status" value="1"/>
</dbReference>
<keyword evidence="3" id="KW-1185">Reference proteome</keyword>
<dbReference type="AlphaFoldDB" id="A0A6P9ET14"/>
<dbReference type="InterPro" id="IPR007122">
    <property type="entry name" value="Villin/Gelsolin"/>
</dbReference>
<sequence length="218" mass="24360">MDILVEGLSLETPIFIVTEGHEPPFFTHFFEWDSSKANMRGNSFERKLALLKGKPQNLEVSRRNSWKAYSRETTPDSSRSQSVISNGQGSSASPATRVSGSNSMSSSNHLFSRPAPIARKLFSGSSLHGSPEAEQRSPSQSASYIQVDGSGDCVNFLIYPYERLKVMSNDPVADINVTKREAYLSDEEFQGKFGMTKGAFYELPKWRQNKLKMSLNLF</sequence>
<dbReference type="OrthoDB" id="6375767at2759"/>
<feature type="compositionally biased region" description="Polar residues" evidence="1">
    <location>
        <begin position="75"/>
        <end position="98"/>
    </location>
</feature>
<dbReference type="SUPFAM" id="SSF47050">
    <property type="entry name" value="VHP, Villin headpiece domain"/>
    <property type="match status" value="1"/>
</dbReference>
<evidence type="ECO:0000259" key="2">
    <source>
        <dbReference type="PROSITE" id="PS51089"/>
    </source>
</evidence>
<dbReference type="InterPro" id="IPR036886">
    <property type="entry name" value="Villin_headpiece_dom_sf"/>
</dbReference>
<evidence type="ECO:0000256" key="1">
    <source>
        <dbReference type="SAM" id="MobiDB-lite"/>
    </source>
</evidence>
<feature type="region of interest" description="Disordered" evidence="1">
    <location>
        <begin position="122"/>
        <end position="144"/>
    </location>
</feature>
<protein>
    <submittedName>
        <fullName evidence="4">Villin-1-like</fullName>
    </submittedName>
</protein>